<dbReference type="Gene3D" id="1.10.530.10">
    <property type="match status" value="1"/>
</dbReference>
<dbReference type="InterPro" id="IPR052354">
    <property type="entry name" value="Cell_Wall_Dynamics_Protein"/>
</dbReference>
<dbReference type="InterPro" id="IPR023346">
    <property type="entry name" value="Lysozyme-like_dom_sf"/>
</dbReference>
<reference evidence="1" key="1">
    <citation type="journal article" date="2021" name="Proc. Natl. Acad. Sci. U.S.A.">
        <title>A Catalog of Tens of Thousands of Viruses from Human Metagenomes Reveals Hidden Associations with Chronic Diseases.</title>
        <authorList>
            <person name="Tisza M.J."/>
            <person name="Buck C.B."/>
        </authorList>
    </citation>
    <scope>NUCLEOTIDE SEQUENCE</scope>
    <source>
        <strain evidence="1">CtLnO19</strain>
    </source>
</reference>
<dbReference type="PANTHER" id="PTHR34408">
    <property type="entry name" value="FAMILY PROTEIN, PUTATIVE-RELATED"/>
    <property type="match status" value="1"/>
</dbReference>
<evidence type="ECO:0000313" key="1">
    <source>
        <dbReference type="EMBL" id="DAE00199.1"/>
    </source>
</evidence>
<proteinExistence type="predicted"/>
<dbReference type="EMBL" id="BK015301">
    <property type="protein sequence ID" value="DAE00199.1"/>
    <property type="molecule type" value="Genomic_DNA"/>
</dbReference>
<dbReference type="SUPFAM" id="SSF53955">
    <property type="entry name" value="Lysozyme-like"/>
    <property type="match status" value="1"/>
</dbReference>
<organism evidence="1">
    <name type="scientific">Myoviridae sp. ctLnO19</name>
    <dbReference type="NCBI Taxonomy" id="2825085"/>
    <lineage>
        <taxon>Viruses</taxon>
        <taxon>Duplodnaviria</taxon>
        <taxon>Heunggongvirae</taxon>
        <taxon>Uroviricota</taxon>
        <taxon>Caudoviricetes</taxon>
    </lineage>
</organism>
<protein>
    <submittedName>
        <fullName evidence="1">Putative chitinase</fullName>
    </submittedName>
</protein>
<accession>A0A8S5NZD8</accession>
<sequence length="270" mass="30037">MNTDNWKQMLSHAGCNRETAELWSPSFAQYAKDYKITTVLRISAFLANVMAESHYLTALRENLNYSAKGLANTWPSRYSVTGKRGGAPNAKALAIAGNPEKIANHCYANRMGNGDEASGDGWRHSGKGPIQITGKTNFESFFRDNGLPLTTDTNLLTLPDLGVKSAMWYWNKANINVNADKPDFDGCCDKVNIGSKTRAIGDAHGYNTRLSIYNKLKDFLSHHPELLEDKPVSVLKASDMDKVVVPVDKLLEYDPDGEYQFEVVENIRKL</sequence>
<name>A0A8S5NZD8_9CAUD</name>